<sequence>MAIPLGKPVEEITYGLEGIKIDSHARAPQKAGKLENGPALSPPDVASVQAHLVGHEHTGGEMTVRTCCSEASAIEQGNLGHPRGIVHSGAENPMMDQGHPGVEHIALAPEQFAQYPYVGMPQVPLQGSIHTGYPAPIVNFSGYYPYSMDGGAYNSPFVDYTPVYSQNYYYSAPGAAQYSIGYSVPYGYPQYQLAPVEQYNATAMNPPLNEDGAMVPDVQFQDPAAFAAYGYQPMNPNVGHGQWVPVAMVAPPTTGDVVPNFNLVSFPDPCAPGLLNAQPAAWIPQPEGLKGLNDGEEFKLGLQQPNDAGLQNDRTSDVQKNDTRVPTIDNKKHMKKQPNVFYGPPMPIKGSWVRSGHFNYMNAAHPLKAFNSKIKSSGMCVSSAEPHVRAEVNLENFSLDFEDAKHFVIKSFSEENVARSIQHGVWASTPNGNKKLDEAFQDSQVRAAGKAKGCPIFLYFSVNGSGRFCGVAEMVGAVDYNNTMDFWERNRWCGSFPVRWHFIKDVPHSQLRRIILPNNENKPVTSSRDTQEVNFEQGLQMLSIIKNYSTKASILDNFPSPHAVALVDASMEQPPPMESRDGANSMVDKKEVQPDSNGTVLEKSNALRASNCEAKARDTQLQGKPKSDATPSQGVTVESGGRNADKENVMVSNVSTAVAA</sequence>
<organism evidence="3 4">
    <name type="scientific">Adiantum capillus-veneris</name>
    <name type="common">Maidenhair fern</name>
    <dbReference type="NCBI Taxonomy" id="13818"/>
    <lineage>
        <taxon>Eukaryota</taxon>
        <taxon>Viridiplantae</taxon>
        <taxon>Streptophyta</taxon>
        <taxon>Embryophyta</taxon>
        <taxon>Tracheophyta</taxon>
        <taxon>Polypodiopsida</taxon>
        <taxon>Polypodiidae</taxon>
        <taxon>Polypodiales</taxon>
        <taxon>Pteridineae</taxon>
        <taxon>Pteridaceae</taxon>
        <taxon>Vittarioideae</taxon>
        <taxon>Adiantum</taxon>
    </lineage>
</organism>
<evidence type="ECO:0000256" key="1">
    <source>
        <dbReference type="SAM" id="MobiDB-lite"/>
    </source>
</evidence>
<protein>
    <recommendedName>
        <fullName evidence="2">YTH domain-containing protein</fullName>
    </recommendedName>
</protein>
<feature type="compositionally biased region" description="Polar residues" evidence="1">
    <location>
        <begin position="650"/>
        <end position="660"/>
    </location>
</feature>
<feature type="region of interest" description="Disordered" evidence="1">
    <location>
        <begin position="572"/>
        <end position="660"/>
    </location>
</feature>
<dbReference type="AlphaFoldDB" id="A0A9D4VAV8"/>
<dbReference type="PANTHER" id="PTHR12357">
    <property type="entry name" value="YTH YT521-B HOMOLOGY DOMAIN-CONTAINING"/>
    <property type="match status" value="1"/>
</dbReference>
<dbReference type="CDD" id="cd21134">
    <property type="entry name" value="YTH"/>
    <property type="match status" value="1"/>
</dbReference>
<dbReference type="InterPro" id="IPR007275">
    <property type="entry name" value="YTH_domain"/>
</dbReference>
<dbReference type="Gene3D" id="3.10.590.10">
    <property type="entry name" value="ph1033 like domains"/>
    <property type="match status" value="1"/>
</dbReference>
<proteinExistence type="predicted"/>
<feature type="domain" description="YTH" evidence="2">
    <location>
        <begin position="404"/>
        <end position="545"/>
    </location>
</feature>
<evidence type="ECO:0000259" key="2">
    <source>
        <dbReference type="PROSITE" id="PS50882"/>
    </source>
</evidence>
<evidence type="ECO:0000313" key="3">
    <source>
        <dbReference type="EMBL" id="KAI5083115.1"/>
    </source>
</evidence>
<dbReference type="EMBL" id="JABFUD020000002">
    <property type="protein sequence ID" value="KAI5083115.1"/>
    <property type="molecule type" value="Genomic_DNA"/>
</dbReference>
<dbReference type="OrthoDB" id="306690at2759"/>
<name>A0A9D4VAV8_ADICA</name>
<keyword evidence="4" id="KW-1185">Reference proteome</keyword>
<evidence type="ECO:0000313" key="4">
    <source>
        <dbReference type="Proteomes" id="UP000886520"/>
    </source>
</evidence>
<reference evidence="3" key="1">
    <citation type="submission" date="2021-01" db="EMBL/GenBank/DDBJ databases">
        <title>Adiantum capillus-veneris genome.</title>
        <authorList>
            <person name="Fang Y."/>
            <person name="Liao Q."/>
        </authorList>
    </citation>
    <scope>NUCLEOTIDE SEQUENCE</scope>
    <source>
        <strain evidence="3">H3</strain>
        <tissue evidence="3">Leaf</tissue>
    </source>
</reference>
<dbReference type="PROSITE" id="PS50882">
    <property type="entry name" value="YTH"/>
    <property type="match status" value="1"/>
</dbReference>
<dbReference type="GO" id="GO:0061157">
    <property type="term" value="P:mRNA destabilization"/>
    <property type="evidence" value="ECO:0007669"/>
    <property type="project" value="TreeGrafter"/>
</dbReference>
<dbReference type="Pfam" id="PF04146">
    <property type="entry name" value="YTH"/>
    <property type="match status" value="1"/>
</dbReference>
<gene>
    <name evidence="3" type="ORF">GOP47_0002858</name>
</gene>
<dbReference type="GO" id="GO:0003729">
    <property type="term" value="F:mRNA binding"/>
    <property type="evidence" value="ECO:0007669"/>
    <property type="project" value="TreeGrafter"/>
</dbReference>
<comment type="caution">
    <text evidence="3">The sequence shown here is derived from an EMBL/GenBank/DDBJ whole genome shotgun (WGS) entry which is preliminary data.</text>
</comment>
<dbReference type="InterPro" id="IPR045168">
    <property type="entry name" value="YTH_prot"/>
</dbReference>
<dbReference type="GO" id="GO:0005737">
    <property type="term" value="C:cytoplasm"/>
    <property type="evidence" value="ECO:0007669"/>
    <property type="project" value="TreeGrafter"/>
</dbReference>
<accession>A0A9D4VAV8</accession>
<dbReference type="Proteomes" id="UP000886520">
    <property type="component" value="Chromosome 3"/>
</dbReference>
<dbReference type="PANTHER" id="PTHR12357:SF89">
    <property type="entry name" value="YTH DOMAIN-CONTAINING FAMILY PROTEIN"/>
    <property type="match status" value="1"/>
</dbReference>